<comment type="caution">
    <text evidence="7">The sequence shown here is derived from an EMBL/GenBank/DDBJ whole genome shotgun (WGS) entry which is preliminary data.</text>
</comment>
<dbReference type="InterPro" id="IPR050222">
    <property type="entry name" value="MATE_MdtK"/>
</dbReference>
<gene>
    <name evidence="7" type="ORF">R3Q59_41210</name>
</gene>
<evidence type="ECO:0000256" key="6">
    <source>
        <dbReference type="SAM" id="Phobius"/>
    </source>
</evidence>
<evidence type="ECO:0000256" key="4">
    <source>
        <dbReference type="ARBA" id="ARBA00022448"/>
    </source>
</evidence>
<evidence type="ECO:0000313" key="7">
    <source>
        <dbReference type="EMBL" id="MDV6286898.1"/>
    </source>
</evidence>
<dbReference type="Proteomes" id="UP001185737">
    <property type="component" value="Unassembled WGS sequence"/>
</dbReference>
<keyword evidence="6" id="KW-0812">Transmembrane</keyword>
<proteinExistence type="inferred from homology"/>
<evidence type="ECO:0000256" key="2">
    <source>
        <dbReference type="ARBA" id="ARBA00010199"/>
    </source>
</evidence>
<evidence type="ECO:0000256" key="1">
    <source>
        <dbReference type="ARBA" id="ARBA00003408"/>
    </source>
</evidence>
<dbReference type="PANTHER" id="PTHR43298:SF2">
    <property type="entry name" value="FMN_FAD EXPORTER YEEO-RELATED"/>
    <property type="match status" value="1"/>
</dbReference>
<organism evidence="7 8">
    <name type="scientific">Rhodococcus jostii</name>
    <dbReference type="NCBI Taxonomy" id="132919"/>
    <lineage>
        <taxon>Bacteria</taxon>
        <taxon>Bacillati</taxon>
        <taxon>Actinomycetota</taxon>
        <taxon>Actinomycetes</taxon>
        <taxon>Mycobacteriales</taxon>
        <taxon>Nocardiaceae</taxon>
        <taxon>Rhodococcus</taxon>
    </lineage>
</organism>
<name>A0ABU4CUH3_RHOJO</name>
<keyword evidence="6" id="KW-0472">Membrane</keyword>
<accession>A0ABU4CUH3</accession>
<feature type="transmembrane region" description="Helical" evidence="6">
    <location>
        <begin position="62"/>
        <end position="83"/>
    </location>
</feature>
<keyword evidence="6" id="KW-1133">Transmembrane helix</keyword>
<keyword evidence="4" id="KW-0813">Transport</keyword>
<dbReference type="PANTHER" id="PTHR43298">
    <property type="entry name" value="MULTIDRUG RESISTANCE PROTEIN NORM-RELATED"/>
    <property type="match status" value="1"/>
</dbReference>
<comment type="similarity">
    <text evidence="2">Belongs to the multi antimicrobial extrusion (MATE) (TC 2.A.66.1) family.</text>
</comment>
<comment type="function">
    <text evidence="1">Multidrug efflux pump.</text>
</comment>
<evidence type="ECO:0000256" key="3">
    <source>
        <dbReference type="ARBA" id="ARBA00020268"/>
    </source>
</evidence>
<dbReference type="RefSeq" id="WP_317571847.1">
    <property type="nucleotide sequence ID" value="NZ_JAWLKA010000050.1"/>
</dbReference>
<feature type="transmembrane region" description="Helical" evidence="6">
    <location>
        <begin position="95"/>
        <end position="119"/>
    </location>
</feature>
<keyword evidence="8" id="KW-1185">Reference proteome</keyword>
<evidence type="ECO:0000313" key="8">
    <source>
        <dbReference type="Proteomes" id="UP001185737"/>
    </source>
</evidence>
<dbReference type="EMBL" id="JAWLKA010000050">
    <property type="protein sequence ID" value="MDV6286898.1"/>
    <property type="molecule type" value="Genomic_DNA"/>
</dbReference>
<dbReference type="InterPro" id="IPR002528">
    <property type="entry name" value="MATE_fam"/>
</dbReference>
<evidence type="ECO:0000256" key="5">
    <source>
        <dbReference type="ARBA" id="ARBA00031636"/>
    </source>
</evidence>
<reference evidence="7 8" key="1">
    <citation type="submission" date="2023-10" db="EMBL/GenBank/DDBJ databases">
        <title>Development of a sustainable strategy for remediation of hydrocarbon-contaminated territories based on the waste exchange concept.</title>
        <authorList>
            <person name="Krivoruchko A."/>
        </authorList>
    </citation>
    <scope>NUCLEOTIDE SEQUENCE [LARGE SCALE GENOMIC DNA]</scope>
    <source>
        <strain evidence="7 8">IEGM 60</strain>
    </source>
</reference>
<sequence length="288" mass="29478">MNGAVAVPVDPADSLVSRCRQVWTVAWPIIMVSAISLILSATDTVLLGHYSTAALGSATVAFPIWILFTAIIVPCGSATQVLVAQWHGGGDSTSIVLLAGVGFIGVGAVGVALAIAGFACAPVIVGATVQAGSEGGVDPSIAHDTTSMLRILLTGLPFTAVTAHVRGVLGGLGDTRTAAQVTAFGALVNIPLACVLIPEADLGQIGSAIATTIATALGAAYNSVRVEYSVSLSPRRNGPQLKIVGILEGCGVESHGPTPYSALSVTARMLRWSASRRDWGQRVWRPFD</sequence>
<dbReference type="Pfam" id="PF01554">
    <property type="entry name" value="MatE"/>
    <property type="match status" value="1"/>
</dbReference>
<protein>
    <recommendedName>
        <fullName evidence="3">Probable multidrug resistance protein NorM</fullName>
    </recommendedName>
    <alternativeName>
        <fullName evidence="5">Multidrug-efflux transporter</fullName>
    </alternativeName>
</protein>
<feature type="transmembrane region" description="Helical" evidence="6">
    <location>
        <begin position="22"/>
        <end position="42"/>
    </location>
</feature>